<dbReference type="RefSeq" id="WP_179647222.1">
    <property type="nucleotide sequence ID" value="NZ_OBQF01000007.1"/>
</dbReference>
<reference evidence="3" key="1">
    <citation type="submission" date="2017-08" db="EMBL/GenBank/DDBJ databases">
        <authorList>
            <person name="Varghese N."/>
            <person name="Submissions S."/>
        </authorList>
    </citation>
    <scope>NUCLEOTIDE SEQUENCE [LARGE SCALE GENOMIC DNA]</scope>
    <source>
        <strain evidence="3">DSM 23173</strain>
    </source>
</reference>
<proteinExistence type="predicted"/>
<dbReference type="Proteomes" id="UP000219412">
    <property type="component" value="Unassembled WGS sequence"/>
</dbReference>
<dbReference type="PROSITE" id="PS51186">
    <property type="entry name" value="GNAT"/>
    <property type="match status" value="1"/>
</dbReference>
<evidence type="ECO:0000313" key="3">
    <source>
        <dbReference type="Proteomes" id="UP000219412"/>
    </source>
</evidence>
<keyword evidence="3" id="KW-1185">Reference proteome</keyword>
<name>A0A285USL3_9STAP</name>
<dbReference type="SUPFAM" id="SSF55729">
    <property type="entry name" value="Acyl-CoA N-acyltransferases (Nat)"/>
    <property type="match status" value="1"/>
</dbReference>
<organism evidence="2 3">
    <name type="scientific">Salinicoccus kekensis</name>
    <dbReference type="NCBI Taxonomy" id="714307"/>
    <lineage>
        <taxon>Bacteria</taxon>
        <taxon>Bacillati</taxon>
        <taxon>Bacillota</taxon>
        <taxon>Bacilli</taxon>
        <taxon>Bacillales</taxon>
        <taxon>Staphylococcaceae</taxon>
        <taxon>Salinicoccus</taxon>
    </lineage>
</organism>
<sequence>MWHVKKYDELELDELEEILSLRQDTFILEQESFFRDIDGRDQDALHVFKKEDDRIKAYCRMEDEDDHTYISRVIVNPAYRGQGFGREIFRYGTELAKERHPGKIIRITAMSYLLDFYKSFDYEPISEEYDIAGHNHIDMELTP</sequence>
<gene>
    <name evidence="2" type="ORF">SAMN05878391_2482</name>
</gene>
<feature type="domain" description="N-acetyltransferase" evidence="1">
    <location>
        <begin position="5"/>
        <end position="143"/>
    </location>
</feature>
<protein>
    <submittedName>
        <fullName evidence="2">ElaA protein</fullName>
    </submittedName>
</protein>
<evidence type="ECO:0000259" key="1">
    <source>
        <dbReference type="PROSITE" id="PS51186"/>
    </source>
</evidence>
<accession>A0A285USL3</accession>
<dbReference type="Pfam" id="PF13673">
    <property type="entry name" value="Acetyltransf_10"/>
    <property type="match status" value="1"/>
</dbReference>
<dbReference type="CDD" id="cd04301">
    <property type="entry name" value="NAT_SF"/>
    <property type="match status" value="1"/>
</dbReference>
<dbReference type="InterPro" id="IPR000182">
    <property type="entry name" value="GNAT_dom"/>
</dbReference>
<dbReference type="EMBL" id="OBQF01000007">
    <property type="protein sequence ID" value="SOC44812.1"/>
    <property type="molecule type" value="Genomic_DNA"/>
</dbReference>
<dbReference type="GO" id="GO:0016747">
    <property type="term" value="F:acyltransferase activity, transferring groups other than amino-acyl groups"/>
    <property type="evidence" value="ECO:0007669"/>
    <property type="project" value="InterPro"/>
</dbReference>
<dbReference type="Gene3D" id="3.40.630.30">
    <property type="match status" value="1"/>
</dbReference>
<dbReference type="InterPro" id="IPR016181">
    <property type="entry name" value="Acyl_CoA_acyltransferase"/>
</dbReference>
<dbReference type="AlphaFoldDB" id="A0A285USL3"/>
<evidence type="ECO:0000313" key="2">
    <source>
        <dbReference type="EMBL" id="SOC44812.1"/>
    </source>
</evidence>